<dbReference type="SMART" id="SM00471">
    <property type="entry name" value="HDc"/>
    <property type="match status" value="1"/>
</dbReference>
<evidence type="ECO:0000256" key="3">
    <source>
        <dbReference type="PIRSR" id="PIRSR623088-1"/>
    </source>
</evidence>
<evidence type="ECO:0000313" key="8">
    <source>
        <dbReference type="EMBL" id="KAL3799730.1"/>
    </source>
</evidence>
<comment type="caution">
    <text evidence="8">The sequence shown here is derived from an EMBL/GenBank/DDBJ whole genome shotgun (WGS) entry which is preliminary data.</text>
</comment>
<evidence type="ECO:0000259" key="7">
    <source>
        <dbReference type="PROSITE" id="PS51845"/>
    </source>
</evidence>
<accession>A0ABD3QH17</accession>
<keyword evidence="9" id="KW-1185">Reference proteome</keyword>
<feature type="binding site" evidence="5">
    <location>
        <position position="282"/>
    </location>
    <ligand>
        <name>Zn(2+)</name>
        <dbReference type="ChEBI" id="CHEBI:29105"/>
        <label>1</label>
    </ligand>
</feature>
<feature type="binding site" evidence="4">
    <location>
        <begin position="278"/>
        <end position="282"/>
    </location>
    <ligand>
        <name>AMP</name>
        <dbReference type="ChEBI" id="CHEBI:456215"/>
    </ligand>
</feature>
<evidence type="ECO:0000256" key="1">
    <source>
        <dbReference type="ARBA" id="ARBA00022723"/>
    </source>
</evidence>
<proteinExistence type="inferred from homology"/>
<comment type="cofactor">
    <cofactor evidence="6">
        <name>a divalent metal cation</name>
        <dbReference type="ChEBI" id="CHEBI:60240"/>
    </cofactor>
    <text evidence="6">Binds 2 divalent metal cations per subunit. Site 1 may preferentially bind zinc ions, while site 2 has a preference for magnesium and/or manganese ions.</text>
</comment>
<feature type="binding site" evidence="4">
    <location>
        <position position="440"/>
    </location>
    <ligand>
        <name>AMP</name>
        <dbReference type="ChEBI" id="CHEBI:456215"/>
    </ligand>
</feature>
<dbReference type="PROSITE" id="PS51845">
    <property type="entry name" value="PDEASE_I_2"/>
    <property type="match status" value="1"/>
</dbReference>
<dbReference type="InterPro" id="IPR003607">
    <property type="entry name" value="HD/PDEase_dom"/>
</dbReference>
<evidence type="ECO:0000256" key="5">
    <source>
        <dbReference type="PIRSR" id="PIRSR623088-3"/>
    </source>
</evidence>
<dbReference type="AlphaFoldDB" id="A0ABD3QH17"/>
<name>A0ABD3QH17_9STRA</name>
<dbReference type="GO" id="GO:0016787">
    <property type="term" value="F:hydrolase activity"/>
    <property type="evidence" value="ECO:0007669"/>
    <property type="project" value="UniProtKB-KW"/>
</dbReference>
<dbReference type="Gene3D" id="1.10.1300.10">
    <property type="entry name" value="3'5'-cyclic nucleotide phosphodiesterase, catalytic domain"/>
    <property type="match status" value="1"/>
</dbReference>
<keyword evidence="2 6" id="KW-0378">Hydrolase</keyword>
<dbReference type="InterPro" id="IPR023174">
    <property type="entry name" value="PDEase_CS"/>
</dbReference>
<dbReference type="EMBL" id="JABMIG020000036">
    <property type="protein sequence ID" value="KAL3799730.1"/>
    <property type="molecule type" value="Genomic_DNA"/>
</dbReference>
<dbReference type="Proteomes" id="UP001516023">
    <property type="component" value="Unassembled WGS sequence"/>
</dbReference>
<feature type="binding site" evidence="5">
    <location>
        <position position="320"/>
    </location>
    <ligand>
        <name>Zn(2+)</name>
        <dbReference type="ChEBI" id="CHEBI:29105"/>
        <label>1</label>
    </ligand>
</feature>
<dbReference type="SUPFAM" id="SSF109604">
    <property type="entry name" value="HD-domain/PDEase-like"/>
    <property type="match status" value="1"/>
</dbReference>
<feature type="binding site" evidence="4">
    <location>
        <position position="491"/>
    </location>
    <ligand>
        <name>AMP</name>
        <dbReference type="ChEBI" id="CHEBI:456215"/>
    </ligand>
</feature>
<dbReference type="PROSITE" id="PS51257">
    <property type="entry name" value="PROKAR_LIPOPROTEIN"/>
    <property type="match status" value="1"/>
</dbReference>
<feature type="domain" description="PDEase" evidence="7">
    <location>
        <begin position="176"/>
        <end position="532"/>
    </location>
</feature>
<dbReference type="CDD" id="cd00077">
    <property type="entry name" value="HDc"/>
    <property type="match status" value="1"/>
</dbReference>
<dbReference type="InterPro" id="IPR002073">
    <property type="entry name" value="PDEase_catalytic_dom"/>
</dbReference>
<gene>
    <name evidence="8" type="ORF">HJC23_010380</name>
</gene>
<dbReference type="Pfam" id="PF00233">
    <property type="entry name" value="PDEase_I"/>
    <property type="match status" value="1"/>
</dbReference>
<feature type="binding site" evidence="5">
    <location>
        <position position="321"/>
    </location>
    <ligand>
        <name>Zn(2+)</name>
        <dbReference type="ChEBI" id="CHEBI:29105"/>
        <label>2</label>
    </ligand>
</feature>
<dbReference type="InterPro" id="IPR036971">
    <property type="entry name" value="PDEase_catalytic_dom_sf"/>
</dbReference>
<feature type="binding site" evidence="4">
    <location>
        <position position="321"/>
    </location>
    <ligand>
        <name>AMP</name>
        <dbReference type="ChEBI" id="CHEBI:456215"/>
    </ligand>
</feature>
<feature type="active site" description="Proton donor" evidence="3">
    <location>
        <position position="278"/>
    </location>
</feature>
<feature type="binding site" evidence="5">
    <location>
        <position position="321"/>
    </location>
    <ligand>
        <name>Zn(2+)</name>
        <dbReference type="ChEBI" id="CHEBI:29105"/>
        <label>1</label>
    </ligand>
</feature>
<feature type="binding site" evidence="5">
    <location>
        <position position="440"/>
    </location>
    <ligand>
        <name>Zn(2+)</name>
        <dbReference type="ChEBI" id="CHEBI:29105"/>
        <label>1</label>
    </ligand>
</feature>
<evidence type="ECO:0000256" key="4">
    <source>
        <dbReference type="PIRSR" id="PIRSR623088-2"/>
    </source>
</evidence>
<reference evidence="8 9" key="1">
    <citation type="journal article" date="2020" name="G3 (Bethesda)">
        <title>Improved Reference Genome for Cyclotella cryptica CCMP332, a Model for Cell Wall Morphogenesis, Salinity Adaptation, and Lipid Production in Diatoms (Bacillariophyta).</title>
        <authorList>
            <person name="Roberts W.R."/>
            <person name="Downey K.M."/>
            <person name="Ruck E.C."/>
            <person name="Traller J.C."/>
            <person name="Alverson A.J."/>
        </authorList>
    </citation>
    <scope>NUCLEOTIDE SEQUENCE [LARGE SCALE GENOMIC DNA]</scope>
    <source>
        <strain evidence="8 9">CCMP332</strain>
    </source>
</reference>
<dbReference type="PRINTS" id="PR00387">
    <property type="entry name" value="PDIESTERASE1"/>
</dbReference>
<comment type="similarity">
    <text evidence="6">Belongs to the cyclic nucleotide phosphodiesterase family.</text>
</comment>
<sequence length="532" mass="58637">MSRLNISRFGSIYSSGVSTSACSFRPTFISPRRTNILPRGSTCTKSAAAASSNIYKSSRLSLEECVSEIESILDDPGISTLLNSSQAAAIDSLRDKINQCQQLINPVGNGENISSSMIPAPVLENLEDPNNIFLASTYGGLKVSNSTADFASLWSEHSSCPSSDGVSYVPPEWESLSEGNKTKLAEILSLNNLERWDFNILDVVDLVDGCSVLVLVGWAIIGSPSSQRVMMESLGKSLKEEEELGGYNFSPTLGVDHKMLVSFLRSLEAQYSTTQKYHNNIHAADVLQTLHSMIRMGIGDLSESLSTVDVFAMLLAAAAHDVGHPGTNNLYQINAQTNLAIVYNDKSPLENMHASKASQLVKSAHLLEDFSREQANLVRSKMIQAILTTDMAHHFNSVSYIENVISRFDDDGVDWYDFVRTDESTDVVSDIFNFMIHLADISNPTKPRSLATYWAECALSEFFVQGDLEKELNLPISPLCDRDKTNLATSQRDFIKYVVLPAYEVLGKIIPAVASEVLPRIKENLQYWESQC</sequence>
<dbReference type="InterPro" id="IPR023088">
    <property type="entry name" value="PDEase"/>
</dbReference>
<dbReference type="EC" id="3.1.4.-" evidence="6"/>
<evidence type="ECO:0000256" key="2">
    <source>
        <dbReference type="ARBA" id="ARBA00022801"/>
    </source>
</evidence>
<dbReference type="GO" id="GO:0046872">
    <property type="term" value="F:metal ion binding"/>
    <property type="evidence" value="ECO:0007669"/>
    <property type="project" value="UniProtKB-KW"/>
</dbReference>
<dbReference type="PANTHER" id="PTHR11347">
    <property type="entry name" value="CYCLIC NUCLEOTIDE PHOSPHODIESTERASE"/>
    <property type="match status" value="1"/>
</dbReference>
<evidence type="ECO:0000313" key="9">
    <source>
        <dbReference type="Proteomes" id="UP001516023"/>
    </source>
</evidence>
<evidence type="ECO:0000256" key="6">
    <source>
        <dbReference type="RuleBase" id="RU363067"/>
    </source>
</evidence>
<keyword evidence="1 5" id="KW-0479">Metal-binding</keyword>
<organism evidence="8 9">
    <name type="scientific">Cyclotella cryptica</name>
    <dbReference type="NCBI Taxonomy" id="29204"/>
    <lineage>
        <taxon>Eukaryota</taxon>
        <taxon>Sar</taxon>
        <taxon>Stramenopiles</taxon>
        <taxon>Ochrophyta</taxon>
        <taxon>Bacillariophyta</taxon>
        <taxon>Coscinodiscophyceae</taxon>
        <taxon>Thalassiosirophycidae</taxon>
        <taxon>Stephanodiscales</taxon>
        <taxon>Stephanodiscaceae</taxon>
        <taxon>Cyclotella</taxon>
    </lineage>
</organism>
<dbReference type="PROSITE" id="PS00126">
    <property type="entry name" value="PDEASE_I_1"/>
    <property type="match status" value="1"/>
</dbReference>
<protein>
    <recommendedName>
        <fullName evidence="6">Phosphodiesterase</fullName>
        <ecNumber evidence="6">3.1.4.-</ecNumber>
    </recommendedName>
</protein>